<dbReference type="InterPro" id="IPR001128">
    <property type="entry name" value="Cyt_P450"/>
</dbReference>
<keyword evidence="6" id="KW-0560">Oxidoreductase</keyword>
<dbReference type="InterPro" id="IPR053007">
    <property type="entry name" value="CYP450_monoxygenase_sec-met"/>
</dbReference>
<keyword evidence="3 5" id="KW-0479">Metal-binding</keyword>
<keyword evidence="4 5" id="KW-0408">Iron</keyword>
<dbReference type="OrthoDB" id="1470350at2759"/>
<dbReference type="SUPFAM" id="SSF48264">
    <property type="entry name" value="Cytochrome P450"/>
    <property type="match status" value="1"/>
</dbReference>
<dbReference type="InterPro" id="IPR017972">
    <property type="entry name" value="Cyt_P450_CS"/>
</dbReference>
<dbReference type="InterPro" id="IPR002403">
    <property type="entry name" value="Cyt_P450_E_grp-IV"/>
</dbReference>
<comment type="similarity">
    <text evidence="2 6">Belongs to the cytochrome P450 family.</text>
</comment>
<protein>
    <recommendedName>
        <fullName evidence="10">Cytochrome P450</fullName>
    </recommendedName>
</protein>
<evidence type="ECO:0000256" key="1">
    <source>
        <dbReference type="ARBA" id="ARBA00001971"/>
    </source>
</evidence>
<evidence type="ECO:0000313" key="8">
    <source>
        <dbReference type="EMBL" id="CAF9929471.1"/>
    </source>
</evidence>
<evidence type="ECO:0000256" key="7">
    <source>
        <dbReference type="SAM" id="Phobius"/>
    </source>
</evidence>
<dbReference type="PROSITE" id="PS00086">
    <property type="entry name" value="CYTOCHROME_P450"/>
    <property type="match status" value="1"/>
</dbReference>
<dbReference type="Proteomes" id="UP000664534">
    <property type="component" value="Unassembled WGS sequence"/>
</dbReference>
<dbReference type="GO" id="GO:0016705">
    <property type="term" value="F:oxidoreductase activity, acting on paired donors, with incorporation or reduction of molecular oxygen"/>
    <property type="evidence" value="ECO:0007669"/>
    <property type="project" value="InterPro"/>
</dbReference>
<keyword evidence="9" id="KW-1185">Reference proteome</keyword>
<dbReference type="PANTHER" id="PTHR47582">
    <property type="entry name" value="P450, PUTATIVE (EUROFUNG)-RELATED"/>
    <property type="match status" value="1"/>
</dbReference>
<sequence>MAESSVLDVITSHFAQTLPFSPYVESILCVVFGLVLFGYVLDNYGFLDSREPPKLRSSFPLVGHVMGMGKRHTQFFDDLYKKNGMAIATLPMLGGKMYAVWDIALIQSGLKSKTMSFDAIMIQHAQGLLGLSNKSLKLSRDGMLADLMHVTKPILAGEALARINAQVLNHAAIVLNEIGTRKAYEIPDFYDWVQTTATVATTEALYGEANPFSRDKGLVDDVWSFEAGIRRLSLNILPSVTARHALHARERLVEAIAALFDETPDHKTELPDLTRRRLEVIRSHGITDSREAARVEVALLHGATVNTVPSLFWTLVHVFARPDLVATIRNEALPLVKFVSATPGGENEAHFPIKLLDTACPLLLSTYREVTRLANRAISTRWVMEDTLVSDAHGRQYLFRADTTVMMPATAHSSADVWGSDADEFQPQRFLDWKDKASRERHAAYMPFGGGKHLCPGRNLAKAEILGLAVALTLAFEMEDAASPGRPIRVPEIRAARMGQGVGKPVDLGTGKKLAVRFRTRKGWENIKWKFVL</sequence>
<dbReference type="PANTHER" id="PTHR47582:SF1">
    <property type="entry name" value="P450, PUTATIVE (EUROFUNG)-RELATED"/>
    <property type="match status" value="1"/>
</dbReference>
<proteinExistence type="inferred from homology"/>
<keyword evidence="7" id="KW-0812">Transmembrane</keyword>
<dbReference type="Pfam" id="PF00067">
    <property type="entry name" value="p450"/>
    <property type="match status" value="1"/>
</dbReference>
<keyword evidence="6" id="KW-0503">Monooxygenase</keyword>
<dbReference type="Gene3D" id="1.10.630.10">
    <property type="entry name" value="Cytochrome P450"/>
    <property type="match status" value="1"/>
</dbReference>
<dbReference type="GO" id="GO:0004497">
    <property type="term" value="F:monooxygenase activity"/>
    <property type="evidence" value="ECO:0007669"/>
    <property type="project" value="UniProtKB-KW"/>
</dbReference>
<accession>A0A8H3FNT6</accession>
<dbReference type="AlphaFoldDB" id="A0A8H3FNT6"/>
<evidence type="ECO:0000256" key="2">
    <source>
        <dbReference type="ARBA" id="ARBA00010617"/>
    </source>
</evidence>
<feature type="transmembrane region" description="Helical" evidence="7">
    <location>
        <begin position="20"/>
        <end position="41"/>
    </location>
</feature>
<dbReference type="PRINTS" id="PR00465">
    <property type="entry name" value="EP450IV"/>
</dbReference>
<evidence type="ECO:0000256" key="4">
    <source>
        <dbReference type="ARBA" id="ARBA00023004"/>
    </source>
</evidence>
<dbReference type="GO" id="GO:0005506">
    <property type="term" value="F:iron ion binding"/>
    <property type="evidence" value="ECO:0007669"/>
    <property type="project" value="InterPro"/>
</dbReference>
<name>A0A8H3FNT6_9LECA</name>
<reference evidence="8" key="1">
    <citation type="submission" date="2021-03" db="EMBL/GenBank/DDBJ databases">
        <authorList>
            <person name="Tagirdzhanova G."/>
        </authorList>
    </citation>
    <scope>NUCLEOTIDE SEQUENCE</scope>
</reference>
<feature type="binding site" description="axial binding residue" evidence="5">
    <location>
        <position position="455"/>
    </location>
    <ligand>
        <name>heme</name>
        <dbReference type="ChEBI" id="CHEBI:30413"/>
    </ligand>
    <ligandPart>
        <name>Fe</name>
        <dbReference type="ChEBI" id="CHEBI:18248"/>
    </ligandPart>
</feature>
<evidence type="ECO:0000256" key="5">
    <source>
        <dbReference type="PIRSR" id="PIRSR602403-1"/>
    </source>
</evidence>
<comment type="caution">
    <text evidence="8">The sequence shown here is derived from an EMBL/GenBank/DDBJ whole genome shotgun (WGS) entry which is preliminary data.</text>
</comment>
<evidence type="ECO:0000256" key="3">
    <source>
        <dbReference type="ARBA" id="ARBA00022723"/>
    </source>
</evidence>
<comment type="cofactor">
    <cofactor evidence="1 5">
        <name>heme</name>
        <dbReference type="ChEBI" id="CHEBI:30413"/>
    </cofactor>
</comment>
<dbReference type="InterPro" id="IPR036396">
    <property type="entry name" value="Cyt_P450_sf"/>
</dbReference>
<gene>
    <name evidence="8" type="ORF">IMSHALPRED_007925</name>
</gene>
<dbReference type="EMBL" id="CAJPDT010000053">
    <property type="protein sequence ID" value="CAF9929471.1"/>
    <property type="molecule type" value="Genomic_DNA"/>
</dbReference>
<keyword evidence="7" id="KW-1133">Transmembrane helix</keyword>
<organism evidence="8 9">
    <name type="scientific">Imshaugia aleurites</name>
    <dbReference type="NCBI Taxonomy" id="172621"/>
    <lineage>
        <taxon>Eukaryota</taxon>
        <taxon>Fungi</taxon>
        <taxon>Dikarya</taxon>
        <taxon>Ascomycota</taxon>
        <taxon>Pezizomycotina</taxon>
        <taxon>Lecanoromycetes</taxon>
        <taxon>OSLEUM clade</taxon>
        <taxon>Lecanoromycetidae</taxon>
        <taxon>Lecanorales</taxon>
        <taxon>Lecanorineae</taxon>
        <taxon>Parmeliaceae</taxon>
        <taxon>Imshaugia</taxon>
    </lineage>
</organism>
<evidence type="ECO:0000313" key="9">
    <source>
        <dbReference type="Proteomes" id="UP000664534"/>
    </source>
</evidence>
<evidence type="ECO:0000256" key="6">
    <source>
        <dbReference type="RuleBase" id="RU000461"/>
    </source>
</evidence>
<evidence type="ECO:0008006" key="10">
    <source>
        <dbReference type="Google" id="ProtNLM"/>
    </source>
</evidence>
<dbReference type="CDD" id="cd11040">
    <property type="entry name" value="CYP7_CYP8-like"/>
    <property type="match status" value="1"/>
</dbReference>
<keyword evidence="7" id="KW-0472">Membrane</keyword>
<dbReference type="GO" id="GO:0020037">
    <property type="term" value="F:heme binding"/>
    <property type="evidence" value="ECO:0007669"/>
    <property type="project" value="InterPro"/>
</dbReference>
<keyword evidence="5 6" id="KW-0349">Heme</keyword>